<dbReference type="EMBL" id="JABAHT010000665">
    <property type="protein sequence ID" value="KAF4652983.1"/>
    <property type="molecule type" value="Genomic_DNA"/>
</dbReference>
<name>A0A7J6L067_PEROL</name>
<reference evidence="3 4" key="1">
    <citation type="submission" date="2020-04" db="EMBL/GenBank/DDBJ databases">
        <title>Perkinsus olseni comparative genomics.</title>
        <authorList>
            <person name="Bogema D.R."/>
        </authorList>
    </citation>
    <scope>NUCLEOTIDE SEQUENCE [LARGE SCALE GENOMIC DNA]</scope>
    <source>
        <strain evidence="1">ATCC PRA-179</strain>
        <strain evidence="2">ATCC PRA-31</strain>
    </source>
</reference>
<comment type="caution">
    <text evidence="1">The sequence shown here is derived from an EMBL/GenBank/DDBJ whole genome shotgun (WGS) entry which is preliminary data.</text>
</comment>
<evidence type="ECO:0000313" key="2">
    <source>
        <dbReference type="EMBL" id="KAF4655095.1"/>
    </source>
</evidence>
<dbReference type="EMBL" id="JABANN010000666">
    <property type="protein sequence ID" value="KAF4655095.1"/>
    <property type="molecule type" value="Genomic_DNA"/>
</dbReference>
<evidence type="ECO:0000313" key="1">
    <source>
        <dbReference type="EMBL" id="KAF4652983.1"/>
    </source>
</evidence>
<dbReference type="OrthoDB" id="10312587at2759"/>
<protein>
    <submittedName>
        <fullName evidence="1">Uncharacterized protein</fullName>
    </submittedName>
</protein>
<evidence type="ECO:0000313" key="4">
    <source>
        <dbReference type="Proteomes" id="UP000572268"/>
    </source>
</evidence>
<sequence length="476" mass="53943">MAESCSSSSSTTAEELAREIRLEVDEYKRRGYLTLSAHLDEYRNRKEREARMIIERERLTAELLMLSGDTLTRQFTENMTRLSTTSSLRHFLTVDVPSAARRLMMEGDGTWQGNLKGRLPFDEVIAIKDRIQALADSISNTMADIRKSIEEEGSARGHGPMHDATTIDRLLEEIAMEHKSCTELILDGRRKVLDPIAGAFNHLWTDQPAWEGEITASSSAHPHRSQGGFVKEIERELEGWYTPLAEDEDAADPEAIGEAMEMAARGVRQEMVKLRRDLMDRARTTVAQSRKTRQQQQRGVKALTTKDEGRLALHNLIPREGRVTEVAPCNIEEVISARVQEVKGDVRRRRSREARRVAHDCRSKLVPILITSLLYLRADHLIADHPPTLPSSGSNKRRRGANRVIPTTESLCYYLTLLKPSTSWRVKLAMSILSEVCLRGTAEVCKRIADELEEVAIDEENRQSLRIVLDSRIDED</sequence>
<accession>A0A7J6L067</accession>
<organism evidence="1 3">
    <name type="scientific">Perkinsus olseni</name>
    <name type="common">Perkinsus atlanticus</name>
    <dbReference type="NCBI Taxonomy" id="32597"/>
    <lineage>
        <taxon>Eukaryota</taxon>
        <taxon>Sar</taxon>
        <taxon>Alveolata</taxon>
        <taxon>Perkinsozoa</taxon>
        <taxon>Perkinsea</taxon>
        <taxon>Perkinsida</taxon>
        <taxon>Perkinsidae</taxon>
        <taxon>Perkinsus</taxon>
    </lineage>
</organism>
<dbReference type="Proteomes" id="UP000572268">
    <property type="component" value="Unassembled WGS sequence"/>
</dbReference>
<evidence type="ECO:0000313" key="3">
    <source>
        <dbReference type="Proteomes" id="UP000570595"/>
    </source>
</evidence>
<dbReference type="Proteomes" id="UP000570595">
    <property type="component" value="Unassembled WGS sequence"/>
</dbReference>
<dbReference type="AlphaFoldDB" id="A0A7J6L067"/>
<proteinExistence type="predicted"/>
<gene>
    <name evidence="2" type="ORF">FOL46_008396</name>
    <name evidence="1" type="ORF">FOZ61_009277</name>
</gene>